<proteinExistence type="predicted"/>
<keyword evidence="2" id="KW-1185">Reference proteome</keyword>
<dbReference type="AlphaFoldDB" id="A0A175VQZ0"/>
<protein>
    <submittedName>
        <fullName evidence="1">Uncharacterized protein</fullName>
    </submittedName>
</protein>
<reference evidence="1 2" key="1">
    <citation type="journal article" date="2016" name="Genome Announc.">
        <title>Genome Sequence of Madurella mycetomatis mm55, Isolated from a Human Mycetoma Case in Sudan.</title>
        <authorList>
            <person name="Smit S."/>
            <person name="Derks M.F."/>
            <person name="Bervoets S."/>
            <person name="Fahal A."/>
            <person name="van Leeuwen W."/>
            <person name="van Belkum A."/>
            <person name="van de Sande W.W."/>
        </authorList>
    </citation>
    <scope>NUCLEOTIDE SEQUENCE [LARGE SCALE GENOMIC DNA]</scope>
    <source>
        <strain evidence="2">mm55</strain>
    </source>
</reference>
<dbReference type="EMBL" id="LCTW02000407">
    <property type="protein sequence ID" value="KXX73918.1"/>
    <property type="molecule type" value="Genomic_DNA"/>
</dbReference>
<dbReference type="VEuPathDB" id="FungiDB:MMYC01_209977"/>
<dbReference type="STRING" id="100816.A0A175VQZ0"/>
<gene>
    <name evidence="1" type="ORF">MMYC01_209977</name>
</gene>
<sequence>MNFCGHETVFGERVNHVPRLTGSSFSPSTTTIQSLLSPPDGNHNIPDIDKLRYTGMERVPLLDTPGATHCEPVMVRYSSRDWLLERMMHACVQGHLVEWSPEELRLKWIVETWRLQGGRAIYFLCYIGRSNIDNARILNSTMHNDMQTEIGATTYQFNRWPPDAVARLLTMLPTSVYLTRLSIYSRRQGSKSTSICSSNWDFMSTALLALGIGSFLFRTTLRQTLEFVDAFGMLGLT</sequence>
<accession>A0A175VQZ0</accession>
<dbReference type="Proteomes" id="UP000078237">
    <property type="component" value="Unassembled WGS sequence"/>
</dbReference>
<evidence type="ECO:0000313" key="2">
    <source>
        <dbReference type="Proteomes" id="UP000078237"/>
    </source>
</evidence>
<name>A0A175VQZ0_9PEZI</name>
<comment type="caution">
    <text evidence="1">The sequence shown here is derived from an EMBL/GenBank/DDBJ whole genome shotgun (WGS) entry which is preliminary data.</text>
</comment>
<organism evidence="1 2">
    <name type="scientific">Madurella mycetomatis</name>
    <dbReference type="NCBI Taxonomy" id="100816"/>
    <lineage>
        <taxon>Eukaryota</taxon>
        <taxon>Fungi</taxon>
        <taxon>Dikarya</taxon>
        <taxon>Ascomycota</taxon>
        <taxon>Pezizomycotina</taxon>
        <taxon>Sordariomycetes</taxon>
        <taxon>Sordariomycetidae</taxon>
        <taxon>Sordariales</taxon>
        <taxon>Sordariales incertae sedis</taxon>
        <taxon>Madurella</taxon>
    </lineage>
</organism>
<evidence type="ECO:0000313" key="1">
    <source>
        <dbReference type="EMBL" id="KXX73918.1"/>
    </source>
</evidence>